<name>A0A1D1V6V1_RAMVA</name>
<dbReference type="AlphaFoldDB" id="A0A1D1V6V1"/>
<evidence type="ECO:0000256" key="4">
    <source>
        <dbReference type="ARBA" id="ARBA00023136"/>
    </source>
</evidence>
<keyword evidence="3 6" id="KW-1133">Transmembrane helix</keyword>
<keyword evidence="4 6" id="KW-0472">Membrane</keyword>
<comment type="subcellular location">
    <subcellularLocation>
        <location evidence="1">Membrane</location>
        <topology evidence="1">Multi-pass membrane protein</topology>
    </subcellularLocation>
</comment>
<dbReference type="InterPro" id="IPR013604">
    <property type="entry name" value="7TM_chemorcpt"/>
</dbReference>
<comment type="caution">
    <text evidence="7">The sequence shown here is derived from an EMBL/GenBank/DDBJ whole genome shotgun (WGS) entry which is preliminary data.</text>
</comment>
<protein>
    <submittedName>
        <fullName evidence="7">Uncharacterized protein</fullName>
    </submittedName>
</protein>
<dbReference type="Proteomes" id="UP000186922">
    <property type="component" value="Unassembled WGS sequence"/>
</dbReference>
<dbReference type="OrthoDB" id="5800391at2759"/>
<evidence type="ECO:0000313" key="8">
    <source>
        <dbReference type="Proteomes" id="UP000186922"/>
    </source>
</evidence>
<organism evidence="7 8">
    <name type="scientific">Ramazzottius varieornatus</name>
    <name type="common">Water bear</name>
    <name type="synonym">Tardigrade</name>
    <dbReference type="NCBI Taxonomy" id="947166"/>
    <lineage>
        <taxon>Eukaryota</taxon>
        <taxon>Metazoa</taxon>
        <taxon>Ecdysozoa</taxon>
        <taxon>Tardigrada</taxon>
        <taxon>Eutardigrada</taxon>
        <taxon>Parachela</taxon>
        <taxon>Hypsibioidea</taxon>
        <taxon>Ramazzottiidae</taxon>
        <taxon>Ramazzottius</taxon>
    </lineage>
</organism>
<feature type="region of interest" description="Disordered" evidence="5">
    <location>
        <begin position="1"/>
        <end position="33"/>
    </location>
</feature>
<evidence type="ECO:0000313" key="7">
    <source>
        <dbReference type="EMBL" id="GAU97421.1"/>
    </source>
</evidence>
<evidence type="ECO:0000256" key="5">
    <source>
        <dbReference type="SAM" id="MobiDB-lite"/>
    </source>
</evidence>
<evidence type="ECO:0000256" key="3">
    <source>
        <dbReference type="ARBA" id="ARBA00022989"/>
    </source>
</evidence>
<sequence>MVRNAHKFVTNLYGVPPSSPPRKSFPPDPPKEPHRYSVPRQVMDVHAFFRPLVSTLQWSGLFFALNLKDEDDKEDELARRVCRKIGRGVLHCARSGYLFVMWCWTVLMSINIVYMVISGAPESLTVKNGKEGHHGNLVIVLLDEYACLWLIFTTVPFLLSQLALCFPVLFAYVLRRYFRLVNKELALLATVDTSDTSSHLTPREWAARLRHLRGAHFDICHLLHQTDKAVNQMLLVQFICDIFILFGFVGNLVNSRDARPPKATLEWTFYIPASITWLFFFLLHFSFPLIHMSQEAERTHAIVHTLSFTSPPNLEVRNKVLSISKTMNLILNAPLLLQQSFNDLQIFLAETKDGSHLAFTGGNFYCVNRHYVVTCVALLVSYLTVLTEILDRYYGNEDIREAIARLAINSAINDSNHATKLDSLLDQLSPGTRNGCPELGERTAAHQAAHHRARSTILHTITGYFT</sequence>
<feature type="transmembrane region" description="Helical" evidence="6">
    <location>
        <begin position="229"/>
        <end position="249"/>
    </location>
</feature>
<dbReference type="GO" id="GO:0016020">
    <property type="term" value="C:membrane"/>
    <property type="evidence" value="ECO:0007669"/>
    <property type="project" value="UniProtKB-SubCell"/>
</dbReference>
<evidence type="ECO:0000256" key="1">
    <source>
        <dbReference type="ARBA" id="ARBA00004141"/>
    </source>
</evidence>
<feature type="transmembrane region" description="Helical" evidence="6">
    <location>
        <begin position="97"/>
        <end position="117"/>
    </location>
</feature>
<gene>
    <name evidence="7" type="primary">RvY_08723-1</name>
    <name evidence="7" type="synonym">RvY_08723.1</name>
    <name evidence="7" type="ORF">RvY_08723</name>
</gene>
<keyword evidence="8" id="KW-1185">Reference proteome</keyword>
<accession>A0A1D1V6V1</accession>
<evidence type="ECO:0000256" key="6">
    <source>
        <dbReference type="SAM" id="Phobius"/>
    </source>
</evidence>
<keyword evidence="2 6" id="KW-0812">Transmembrane</keyword>
<feature type="transmembrane region" description="Helical" evidence="6">
    <location>
        <begin position="148"/>
        <end position="174"/>
    </location>
</feature>
<evidence type="ECO:0000256" key="2">
    <source>
        <dbReference type="ARBA" id="ARBA00022692"/>
    </source>
</evidence>
<proteinExistence type="predicted"/>
<dbReference type="Pfam" id="PF08395">
    <property type="entry name" value="7tm_7"/>
    <property type="match status" value="1"/>
</dbReference>
<feature type="compositionally biased region" description="Pro residues" evidence="5">
    <location>
        <begin position="17"/>
        <end position="28"/>
    </location>
</feature>
<dbReference type="EMBL" id="BDGG01000004">
    <property type="protein sequence ID" value="GAU97421.1"/>
    <property type="molecule type" value="Genomic_DNA"/>
</dbReference>
<feature type="transmembrane region" description="Helical" evidence="6">
    <location>
        <begin position="269"/>
        <end position="290"/>
    </location>
</feature>
<reference evidence="7 8" key="1">
    <citation type="journal article" date="2016" name="Nat. Commun.">
        <title>Extremotolerant tardigrade genome and improved radiotolerance of human cultured cells by tardigrade-unique protein.</title>
        <authorList>
            <person name="Hashimoto T."/>
            <person name="Horikawa D.D."/>
            <person name="Saito Y."/>
            <person name="Kuwahara H."/>
            <person name="Kozuka-Hata H."/>
            <person name="Shin-I T."/>
            <person name="Minakuchi Y."/>
            <person name="Ohishi K."/>
            <person name="Motoyama A."/>
            <person name="Aizu T."/>
            <person name="Enomoto A."/>
            <person name="Kondo K."/>
            <person name="Tanaka S."/>
            <person name="Hara Y."/>
            <person name="Koshikawa S."/>
            <person name="Sagara H."/>
            <person name="Miura T."/>
            <person name="Yokobori S."/>
            <person name="Miyagawa K."/>
            <person name="Suzuki Y."/>
            <person name="Kubo T."/>
            <person name="Oyama M."/>
            <person name="Kohara Y."/>
            <person name="Fujiyama A."/>
            <person name="Arakawa K."/>
            <person name="Katayama T."/>
            <person name="Toyoda A."/>
            <person name="Kunieda T."/>
        </authorList>
    </citation>
    <scope>NUCLEOTIDE SEQUENCE [LARGE SCALE GENOMIC DNA]</scope>
    <source>
        <strain evidence="7 8">YOKOZUNA-1</strain>
    </source>
</reference>
<dbReference type="GO" id="GO:0050909">
    <property type="term" value="P:sensory perception of taste"/>
    <property type="evidence" value="ECO:0007669"/>
    <property type="project" value="InterPro"/>
</dbReference>